<evidence type="ECO:0000313" key="3">
    <source>
        <dbReference type="Proteomes" id="UP000826709"/>
    </source>
</evidence>
<protein>
    <submittedName>
        <fullName evidence="2">VOC family protein</fullName>
    </submittedName>
</protein>
<feature type="domain" description="Glyoxalase/Bleomycin resistance-like N-terminal" evidence="1">
    <location>
        <begin position="3"/>
        <end position="46"/>
    </location>
</feature>
<dbReference type="InterPro" id="IPR029068">
    <property type="entry name" value="Glyas_Bleomycin-R_OHBP_Dase"/>
</dbReference>
<dbReference type="PANTHER" id="PTHR33993:SF2">
    <property type="entry name" value="VOC DOMAIN-CONTAINING PROTEIN"/>
    <property type="match status" value="1"/>
</dbReference>
<dbReference type="Pfam" id="PF22677">
    <property type="entry name" value="Ble-like_N"/>
    <property type="match status" value="1"/>
</dbReference>
<dbReference type="EMBL" id="CP037968">
    <property type="protein sequence ID" value="QYZ79127.1"/>
    <property type="molecule type" value="Genomic_DNA"/>
</dbReference>
<gene>
    <name evidence="2" type="ORF">E2N92_06625</name>
</gene>
<evidence type="ECO:0000259" key="1">
    <source>
        <dbReference type="Pfam" id="PF22677"/>
    </source>
</evidence>
<evidence type="ECO:0000313" key="2">
    <source>
        <dbReference type="EMBL" id="QYZ79127.1"/>
    </source>
</evidence>
<dbReference type="InterPro" id="IPR052164">
    <property type="entry name" value="Anthracycline_SecMetBiosynth"/>
</dbReference>
<dbReference type="PANTHER" id="PTHR33993">
    <property type="entry name" value="GLYOXALASE-RELATED"/>
    <property type="match status" value="1"/>
</dbReference>
<reference evidence="2" key="1">
    <citation type="journal article" date="2005" name="Int. J. Syst. Evol. Microbiol.">
        <title>Methanofollis formosanus sp. nov., isolated from a fish pond.</title>
        <authorList>
            <person name="Wu S.Y."/>
            <person name="Chen S.C."/>
            <person name="Lai M.C."/>
        </authorList>
    </citation>
    <scope>NUCLEOTIDE SEQUENCE</scope>
    <source>
        <strain evidence="2">ML15</strain>
    </source>
</reference>
<keyword evidence="3" id="KW-1185">Reference proteome</keyword>
<organism evidence="2 3">
    <name type="scientific">Methanofollis formosanus</name>
    <dbReference type="NCBI Taxonomy" id="299308"/>
    <lineage>
        <taxon>Archaea</taxon>
        <taxon>Methanobacteriati</taxon>
        <taxon>Methanobacteriota</taxon>
        <taxon>Stenosarchaea group</taxon>
        <taxon>Methanomicrobia</taxon>
        <taxon>Methanomicrobiales</taxon>
        <taxon>Methanomicrobiaceae</taxon>
        <taxon>Methanofollis</taxon>
    </lineage>
</organism>
<sequence>MPTVTWFEIPAGDTGRAKAFYQDLFGWNVRPFPAEFKEDFWMVETGGGVGGDLFRREFRGQQMMIYIDVPSIEAYLKKVVDLGGRVLTGKTEVPGMGHLAVCEDTEQNRFGLWESAGGSGE</sequence>
<name>A0A8G1EGP0_9EURY</name>
<dbReference type="OrthoDB" id="134577at2157"/>
<dbReference type="RefSeq" id="WP_220680432.1">
    <property type="nucleotide sequence ID" value="NZ_CP037968.1"/>
</dbReference>
<dbReference type="Gene3D" id="3.10.180.10">
    <property type="entry name" value="2,3-Dihydroxybiphenyl 1,2-Dioxygenase, domain 1"/>
    <property type="match status" value="1"/>
</dbReference>
<dbReference type="CDD" id="cd07247">
    <property type="entry name" value="SgaA_N_like"/>
    <property type="match status" value="1"/>
</dbReference>
<dbReference type="AlphaFoldDB" id="A0A8G1EGP0"/>
<reference evidence="2" key="2">
    <citation type="submission" date="2019-03" db="EMBL/GenBank/DDBJ databases">
        <authorList>
            <person name="Chen S.-C."/>
            <person name="Wu S.-Y."/>
            <person name="Lai M.-C."/>
        </authorList>
    </citation>
    <scope>NUCLEOTIDE SEQUENCE</scope>
    <source>
        <strain evidence="2">ML15</strain>
    </source>
</reference>
<dbReference type="InterPro" id="IPR053863">
    <property type="entry name" value="Glyoxy/Ble-like_N"/>
</dbReference>
<dbReference type="SUPFAM" id="SSF54593">
    <property type="entry name" value="Glyoxalase/Bleomycin resistance protein/Dihydroxybiphenyl dioxygenase"/>
    <property type="match status" value="1"/>
</dbReference>
<accession>A0A8G1EGP0</accession>
<dbReference type="KEGG" id="mfk:E2N92_06625"/>
<proteinExistence type="predicted"/>
<dbReference type="Proteomes" id="UP000826709">
    <property type="component" value="Chromosome"/>
</dbReference>